<keyword evidence="2 8" id="KW-0699">rRNA-binding</keyword>
<proteinExistence type="inferred from homology"/>
<dbReference type="SUPFAM" id="SSF50104">
    <property type="entry name" value="Translation proteins SH3-like domain"/>
    <property type="match status" value="1"/>
</dbReference>
<keyword evidence="3 8" id="KW-0694">RNA-binding</keyword>
<dbReference type="InterPro" id="IPR057264">
    <property type="entry name" value="Ribosomal_uL24_C"/>
</dbReference>
<dbReference type="AlphaFoldDB" id="A0A8J7C2H7"/>
<dbReference type="Pfam" id="PF00467">
    <property type="entry name" value="KOW"/>
    <property type="match status" value="1"/>
</dbReference>
<dbReference type="GO" id="GO:0019843">
    <property type="term" value="F:rRNA binding"/>
    <property type="evidence" value="ECO:0007669"/>
    <property type="project" value="UniProtKB-UniRule"/>
</dbReference>
<evidence type="ECO:0000256" key="5">
    <source>
        <dbReference type="ARBA" id="ARBA00023274"/>
    </source>
</evidence>
<dbReference type="GO" id="GO:0003735">
    <property type="term" value="F:structural constituent of ribosome"/>
    <property type="evidence" value="ECO:0007669"/>
    <property type="project" value="InterPro"/>
</dbReference>
<evidence type="ECO:0000256" key="8">
    <source>
        <dbReference type="HAMAP-Rule" id="MF_01326"/>
    </source>
</evidence>
<dbReference type="Pfam" id="PF17136">
    <property type="entry name" value="ribosomal_L24"/>
    <property type="match status" value="1"/>
</dbReference>
<dbReference type="FunFam" id="2.30.30.30:FF:000004">
    <property type="entry name" value="50S ribosomal protein L24"/>
    <property type="match status" value="1"/>
</dbReference>
<evidence type="ECO:0000256" key="7">
    <source>
        <dbReference type="ARBA" id="ARBA00058688"/>
    </source>
</evidence>
<dbReference type="EMBL" id="JACXWD010000015">
    <property type="protein sequence ID" value="MBD3867756.1"/>
    <property type="molecule type" value="Genomic_DNA"/>
</dbReference>
<dbReference type="PANTHER" id="PTHR12903">
    <property type="entry name" value="MITOCHONDRIAL RIBOSOMAL PROTEIN L24"/>
    <property type="match status" value="1"/>
</dbReference>
<dbReference type="NCBIfam" id="TIGR01079">
    <property type="entry name" value="rplX_bact"/>
    <property type="match status" value="1"/>
</dbReference>
<dbReference type="InterPro" id="IPR014722">
    <property type="entry name" value="Rib_uL2_dom2"/>
</dbReference>
<dbReference type="InterPro" id="IPR008991">
    <property type="entry name" value="Translation_prot_SH3-like_sf"/>
</dbReference>
<evidence type="ECO:0000313" key="12">
    <source>
        <dbReference type="Proteomes" id="UP000648239"/>
    </source>
</evidence>
<dbReference type="SMART" id="SM00739">
    <property type="entry name" value="KOW"/>
    <property type="match status" value="1"/>
</dbReference>
<reference evidence="11 12" key="1">
    <citation type="submission" date="2020-08" db="EMBL/GenBank/DDBJ databases">
        <title>Acidobacteriota in marine sediments use diverse sulfur dissimilation pathways.</title>
        <authorList>
            <person name="Wasmund K."/>
        </authorList>
    </citation>
    <scope>NUCLEOTIDE SEQUENCE [LARGE SCALE GENOMIC DNA]</scope>
    <source>
        <strain evidence="11">MAG AM4</strain>
    </source>
</reference>
<dbReference type="InterPro" id="IPR041988">
    <property type="entry name" value="Ribosomal_uL24_KOW"/>
</dbReference>
<keyword evidence="4 8" id="KW-0689">Ribosomal protein</keyword>
<evidence type="ECO:0000256" key="2">
    <source>
        <dbReference type="ARBA" id="ARBA00022730"/>
    </source>
</evidence>
<evidence type="ECO:0000256" key="4">
    <source>
        <dbReference type="ARBA" id="ARBA00022980"/>
    </source>
</evidence>
<comment type="caution">
    <text evidence="11">The sequence shown here is derived from an EMBL/GenBank/DDBJ whole genome shotgun (WGS) entry which is preliminary data.</text>
</comment>
<gene>
    <name evidence="8 11" type="primary">rplX</name>
    <name evidence="11" type="ORF">IFK94_06505</name>
</gene>
<evidence type="ECO:0000256" key="1">
    <source>
        <dbReference type="ARBA" id="ARBA00010618"/>
    </source>
</evidence>
<name>A0A8J7C2H7_9BACT</name>
<evidence type="ECO:0000256" key="6">
    <source>
        <dbReference type="ARBA" id="ARBA00035206"/>
    </source>
</evidence>
<dbReference type="GO" id="GO:0006412">
    <property type="term" value="P:translation"/>
    <property type="evidence" value="ECO:0007669"/>
    <property type="project" value="UniProtKB-UniRule"/>
</dbReference>
<protein>
    <recommendedName>
        <fullName evidence="6 8">Large ribosomal subunit protein uL24</fullName>
    </recommendedName>
</protein>
<dbReference type="InterPro" id="IPR005824">
    <property type="entry name" value="KOW"/>
</dbReference>
<comment type="function">
    <text evidence="7 8">One of the proteins that surrounds the polypeptide exit tunnel on the outside of the subunit.</text>
</comment>
<dbReference type="Gene3D" id="2.30.30.30">
    <property type="match status" value="1"/>
</dbReference>
<keyword evidence="5 8" id="KW-0687">Ribonucleoprotein</keyword>
<evidence type="ECO:0000256" key="3">
    <source>
        <dbReference type="ARBA" id="ARBA00022884"/>
    </source>
</evidence>
<comment type="function">
    <text evidence="8">One of two assembly initiator proteins, it binds directly to the 5'-end of the 23S rRNA, where it nucleates assembly of the 50S subunit.</text>
</comment>
<evidence type="ECO:0000256" key="9">
    <source>
        <dbReference type="RuleBase" id="RU003477"/>
    </source>
</evidence>
<evidence type="ECO:0000313" key="11">
    <source>
        <dbReference type="EMBL" id="MBD3867756.1"/>
    </source>
</evidence>
<dbReference type="Proteomes" id="UP000648239">
    <property type="component" value="Unassembled WGS sequence"/>
</dbReference>
<comment type="similarity">
    <text evidence="1 8 9">Belongs to the universal ribosomal protein uL24 family.</text>
</comment>
<feature type="domain" description="KOW" evidence="10">
    <location>
        <begin position="2"/>
        <end position="29"/>
    </location>
</feature>
<evidence type="ECO:0000259" key="10">
    <source>
        <dbReference type="SMART" id="SM00739"/>
    </source>
</evidence>
<comment type="subunit">
    <text evidence="8">Part of the 50S ribosomal subunit.</text>
</comment>
<dbReference type="InterPro" id="IPR003256">
    <property type="entry name" value="Ribosomal_uL24"/>
</dbReference>
<dbReference type="GO" id="GO:1990904">
    <property type="term" value="C:ribonucleoprotein complex"/>
    <property type="evidence" value="ECO:0007669"/>
    <property type="project" value="UniProtKB-KW"/>
</dbReference>
<dbReference type="HAMAP" id="MF_01326_B">
    <property type="entry name" value="Ribosomal_uL24_B"/>
    <property type="match status" value="1"/>
</dbReference>
<sequence>MKIRKDDQVEVISGKDRGTRGRVLRVSRPNSMVLVEGVNLIKRHTRANPQKNVQGGIVEREAEIHVSNVMLVDPDTDKPTRVGSKVLEDGSRVRIAQRSGAVLDK</sequence>
<dbReference type="CDD" id="cd06089">
    <property type="entry name" value="KOW_RPL26"/>
    <property type="match status" value="1"/>
</dbReference>
<dbReference type="InterPro" id="IPR005825">
    <property type="entry name" value="Ribosomal_uL24_CS"/>
</dbReference>
<organism evidence="11 12">
    <name type="scientific">Candidatus Polarisedimenticola svalbardensis</name>
    <dbReference type="NCBI Taxonomy" id="2886004"/>
    <lineage>
        <taxon>Bacteria</taxon>
        <taxon>Pseudomonadati</taxon>
        <taxon>Acidobacteriota</taxon>
        <taxon>Candidatus Polarisedimenticolia</taxon>
        <taxon>Candidatus Polarisedimenticolales</taxon>
        <taxon>Candidatus Polarisedimenticolaceae</taxon>
        <taxon>Candidatus Polarisedimenticola</taxon>
    </lineage>
</organism>
<dbReference type="GO" id="GO:0005840">
    <property type="term" value="C:ribosome"/>
    <property type="evidence" value="ECO:0007669"/>
    <property type="project" value="UniProtKB-KW"/>
</dbReference>
<accession>A0A8J7C2H7</accession>
<dbReference type="PROSITE" id="PS01108">
    <property type="entry name" value="RIBOSOMAL_L24"/>
    <property type="match status" value="1"/>
</dbReference>